<dbReference type="GO" id="GO:0005524">
    <property type="term" value="F:ATP binding"/>
    <property type="evidence" value="ECO:0007669"/>
    <property type="project" value="UniProtKB-KW"/>
</dbReference>
<organism evidence="13 14">
    <name type="scientific">Kouleothrix aurantiaca</name>
    <dbReference type="NCBI Taxonomy" id="186479"/>
    <lineage>
        <taxon>Bacteria</taxon>
        <taxon>Bacillati</taxon>
        <taxon>Chloroflexota</taxon>
        <taxon>Chloroflexia</taxon>
        <taxon>Chloroflexales</taxon>
        <taxon>Roseiflexineae</taxon>
        <taxon>Roseiflexaceae</taxon>
        <taxon>Kouleothrix</taxon>
    </lineage>
</organism>
<dbReference type="InterPro" id="IPR055180">
    <property type="entry name" value="HsdR_RecA-like_helicase_dom_2"/>
</dbReference>
<dbReference type="InterPro" id="IPR040980">
    <property type="entry name" value="SWI2_SNF2"/>
</dbReference>
<dbReference type="Pfam" id="PF22679">
    <property type="entry name" value="T1R_D3-like"/>
    <property type="match status" value="1"/>
</dbReference>
<evidence type="ECO:0000313" key="14">
    <source>
        <dbReference type="Proteomes" id="UP000050509"/>
    </source>
</evidence>
<evidence type="ECO:0000256" key="6">
    <source>
        <dbReference type="ARBA" id="ARBA00022747"/>
    </source>
</evidence>
<dbReference type="PATRIC" id="fig|186479.3.peg.331"/>
<dbReference type="GO" id="GO:0009035">
    <property type="term" value="F:type I site-specific deoxyribonuclease activity"/>
    <property type="evidence" value="ECO:0007669"/>
    <property type="project" value="UniProtKB-EC"/>
</dbReference>
<dbReference type="NCBIfam" id="TIGR00348">
    <property type="entry name" value="hsdR"/>
    <property type="match status" value="1"/>
</dbReference>
<evidence type="ECO:0000256" key="4">
    <source>
        <dbReference type="ARBA" id="ARBA00022722"/>
    </source>
</evidence>
<dbReference type="SUPFAM" id="SSF52540">
    <property type="entry name" value="P-loop containing nucleoside triphosphate hydrolases"/>
    <property type="match status" value="2"/>
</dbReference>
<evidence type="ECO:0000313" key="13">
    <source>
        <dbReference type="EMBL" id="KPV54132.1"/>
    </source>
</evidence>
<dbReference type="AlphaFoldDB" id="A0A0P9D8H0"/>
<evidence type="ECO:0000256" key="2">
    <source>
        <dbReference type="ARBA" id="ARBA00008598"/>
    </source>
</evidence>
<evidence type="ECO:0000256" key="8">
    <source>
        <dbReference type="ARBA" id="ARBA00022801"/>
    </source>
</evidence>
<evidence type="ECO:0000256" key="7">
    <source>
        <dbReference type="ARBA" id="ARBA00022759"/>
    </source>
</evidence>
<dbReference type="PROSITE" id="PS51192">
    <property type="entry name" value="HELICASE_ATP_BIND_1"/>
    <property type="match status" value="1"/>
</dbReference>
<dbReference type="CDD" id="cd18030">
    <property type="entry name" value="DEXHc_RE_I_HsdR"/>
    <property type="match status" value="1"/>
</dbReference>
<dbReference type="InterPro" id="IPR004473">
    <property type="entry name" value="Restrct_endonuc_typeI_HsdR"/>
</dbReference>
<keyword evidence="6 11" id="KW-0680">Restriction system</keyword>
<keyword evidence="7" id="KW-0255">Endonuclease</keyword>
<name>A0A0P9D8H0_9CHLR</name>
<dbReference type="PANTHER" id="PTHR30195">
    <property type="entry name" value="TYPE I SITE-SPECIFIC DEOXYRIBONUCLEASE PROTEIN SUBUNIT M AND R"/>
    <property type="match status" value="1"/>
</dbReference>
<keyword evidence="14" id="KW-1185">Reference proteome</keyword>
<evidence type="ECO:0000259" key="12">
    <source>
        <dbReference type="PROSITE" id="PS51192"/>
    </source>
</evidence>
<evidence type="ECO:0000256" key="9">
    <source>
        <dbReference type="ARBA" id="ARBA00022840"/>
    </source>
</evidence>
<comment type="function">
    <text evidence="11">Subunit R is required for both nuclease and ATPase activities, but not for modification.</text>
</comment>
<dbReference type="Gene3D" id="3.90.1570.50">
    <property type="match status" value="1"/>
</dbReference>
<dbReference type="InterPro" id="IPR027417">
    <property type="entry name" value="P-loop_NTPase"/>
</dbReference>
<keyword evidence="8 11" id="KW-0378">Hydrolase</keyword>
<dbReference type="InterPro" id="IPR021810">
    <property type="entry name" value="T1RH-like_C"/>
</dbReference>
<keyword evidence="4" id="KW-0540">Nuclease</keyword>
<reference evidence="13 14" key="1">
    <citation type="submission" date="2015-09" db="EMBL/GenBank/DDBJ databases">
        <title>Draft genome sequence of Kouleothrix aurantiaca JCM 19913.</title>
        <authorList>
            <person name="Hemp J."/>
        </authorList>
    </citation>
    <scope>NUCLEOTIDE SEQUENCE [LARGE SCALE GENOMIC DNA]</scope>
    <source>
        <strain evidence="13 14">COM-B</strain>
    </source>
</reference>
<dbReference type="Proteomes" id="UP000050509">
    <property type="component" value="Unassembled WGS sequence"/>
</dbReference>
<comment type="similarity">
    <text evidence="2 11">Belongs to the HsdR family.</text>
</comment>
<evidence type="ECO:0000256" key="3">
    <source>
        <dbReference type="ARBA" id="ARBA00011296"/>
    </source>
</evidence>
<dbReference type="CDD" id="cd18800">
    <property type="entry name" value="SF2_C_EcoR124I-like"/>
    <property type="match status" value="1"/>
</dbReference>
<proteinExistence type="inferred from homology"/>
<comment type="subunit">
    <text evidence="3 11">The type I restriction/modification system is composed of three polypeptides R, M and S.</text>
</comment>
<evidence type="ECO:0000256" key="5">
    <source>
        <dbReference type="ARBA" id="ARBA00022741"/>
    </source>
</evidence>
<dbReference type="Pfam" id="PF18766">
    <property type="entry name" value="SWI2_SNF2"/>
    <property type="match status" value="1"/>
</dbReference>
<dbReference type="SMART" id="SM00487">
    <property type="entry name" value="DEXDc"/>
    <property type="match status" value="1"/>
</dbReference>
<comment type="caution">
    <text evidence="13">The sequence shown here is derived from an EMBL/GenBank/DDBJ whole genome shotgun (WGS) entry which is preliminary data.</text>
</comment>
<evidence type="ECO:0000256" key="1">
    <source>
        <dbReference type="ARBA" id="ARBA00000851"/>
    </source>
</evidence>
<feature type="domain" description="Helicase ATP-binding" evidence="12">
    <location>
        <begin position="330"/>
        <end position="497"/>
    </location>
</feature>
<evidence type="ECO:0000256" key="11">
    <source>
        <dbReference type="RuleBase" id="RU364115"/>
    </source>
</evidence>
<sequence>MPSTNSYAEEISSQLPAVQLLIALGWQYLAPNEALRLRGGKESNVVLTGVLESWLRDHNDISYKGQRHAFSAASIREVVERLVNEPFQSLIVTNERLYELLTLGTSLTQTISGDRKSYSLHYIDWQHPEQNVFHVTEEFVVERQGSHSTRRPDIVLFVNGVPFAVIECKRPDLNLGGDKPVVEAISQMIRNQNNDEIPHLFLTTQLLLALSGNDALYATTGTKKEFWAGWREEGASDDAVQSLINTPLDATVQDTLYGWRQYGHLARQHFATLGDRLPTEQDRLVYALLRPARLLELAYQYIVFDNGTKKIARYQQYFAIRATIDRVAHLNAQGTRTGGVIWHITGSGKSLTMVMLAKALALHPAISNPRIVLVTDRVDLDDQLWRTFKACGKAVAKADDGKHLVRLVTNKLNQGEQRVDIITTVINKFEQAARQKVTEKGHNIFVLVDESHRSQYGAMHAKMQQVFPNACFIGFTGTPLTRAEKSTTEKFGGFIHKYPIRQAVADHAVVPLLYEGRIVEQEVDKQQLELWFERTTRHLTDEQKADLKRKMSQSEAINATEQRIKEIAYNIALHYQETFKSDGWKGQVACASKRIALKYWRYLRENGIDAELVISPPDTREGHSEVDEEAPEVQRFWKQMLDRFGSEEAYNKELISSFARPDGTEILVVVDKLLTGFDEPRNRVLYIDKPLKEHTLLQAIARVNRIAEHKDNGYIIDYRGVLGELNDAMNLYDALAEYDAEDVAGTLTDISAEIARLPQVHSDVWAIFSGIANQRDREALERHLEDEDRRQHFYEALTEFARVLKVALSSVQFYETTPEARVNIYKNDLRFFHQLRQSVKVRYAEAIDYGDYEEKVRKLMDTHIRATGTNVITQLVNVFDADQFDAEVARLDTPTAKADTILNRMKRTITERMDEDPAFYRRFSELIEETINAYRQGRIDQVEYMRRAQEALDQMRAGEHRGQPPQLARYQHASAYYGAIHEPLATFGLSDERIADVAIRQEAIIEQNKVTDWANNLDVQKKIKRQLDHHFYDVEREAGAEFDFDQVDAMIDQVVEIAKARDSRSS</sequence>
<dbReference type="EMBL" id="LJCR01000107">
    <property type="protein sequence ID" value="KPV54132.1"/>
    <property type="molecule type" value="Genomic_DNA"/>
</dbReference>
<dbReference type="InterPro" id="IPR051268">
    <property type="entry name" value="Type-I_R_enzyme_R_subunit"/>
</dbReference>
<dbReference type="Gene3D" id="3.40.50.300">
    <property type="entry name" value="P-loop containing nucleotide triphosphate hydrolases"/>
    <property type="match status" value="2"/>
</dbReference>
<keyword evidence="5 11" id="KW-0547">Nucleotide-binding</keyword>
<dbReference type="Pfam" id="PF11867">
    <property type="entry name" value="T1RH-like_C"/>
    <property type="match status" value="1"/>
</dbReference>
<keyword evidence="10 11" id="KW-0238">DNA-binding</keyword>
<dbReference type="Pfam" id="PF04313">
    <property type="entry name" value="HSDR_N"/>
    <property type="match status" value="1"/>
</dbReference>
<keyword evidence="9 11" id="KW-0067">ATP-binding</keyword>
<dbReference type="EC" id="3.1.21.3" evidence="11"/>
<dbReference type="InterPro" id="IPR007409">
    <property type="entry name" value="Restrct_endonuc_type1_HsdR_N"/>
</dbReference>
<protein>
    <recommendedName>
        <fullName evidence="11">Type I restriction enzyme endonuclease subunit</fullName>
        <shortName evidence="11">R protein</shortName>
        <ecNumber evidence="11">3.1.21.3</ecNumber>
    </recommendedName>
</protein>
<dbReference type="CDD" id="cd22332">
    <property type="entry name" value="HsdR_N"/>
    <property type="match status" value="1"/>
</dbReference>
<accession>A0A0P9D8H0</accession>
<comment type="catalytic activity">
    <reaction evidence="1 11">
        <text>Endonucleolytic cleavage of DNA to give random double-stranded fragments with terminal 5'-phosphates, ATP is simultaneously hydrolyzed.</text>
        <dbReference type="EC" id="3.1.21.3"/>
    </reaction>
</comment>
<gene>
    <name evidence="13" type="ORF">SE17_05600</name>
</gene>
<evidence type="ECO:0000256" key="10">
    <source>
        <dbReference type="ARBA" id="ARBA00023125"/>
    </source>
</evidence>
<dbReference type="GO" id="GO:0003677">
    <property type="term" value="F:DNA binding"/>
    <property type="evidence" value="ECO:0007669"/>
    <property type="project" value="UniProtKB-KW"/>
</dbReference>
<dbReference type="PANTHER" id="PTHR30195:SF15">
    <property type="entry name" value="TYPE I RESTRICTION ENZYME HINDI ENDONUCLEASE SUBUNIT"/>
    <property type="match status" value="1"/>
</dbReference>
<dbReference type="GO" id="GO:0009307">
    <property type="term" value="P:DNA restriction-modification system"/>
    <property type="evidence" value="ECO:0007669"/>
    <property type="project" value="UniProtKB-KW"/>
</dbReference>
<dbReference type="InterPro" id="IPR014001">
    <property type="entry name" value="Helicase_ATP-bd"/>
</dbReference>